<dbReference type="InterPro" id="IPR035979">
    <property type="entry name" value="RBD_domain_sf"/>
</dbReference>
<sequence>MAYYPQVPGSASGSGSSSSPRLHFLNSLFGDTTYTKVFVGGLAWETQSETLQLYFEQFGEILEAVVISDKYTGRSKGYGFVTFRHPESATRACANPNPIIDGRRANCNLASFGRLQPAPPYAHPRPSGPYIGGISIPRGSYVGGSTYHQSLPYNYQQAIPYPPYGYAAYGPEYVYPQNIYNPYGAQQYVQVFGVPGALNATIYPYGQFGQPIPTGQGFAAVQGYAMPGHHLLQPGGPNINGVTAPARPGLQLLFQLSHSSFFLHSRLNLVKVMDQITKQARGAVGEQYLEVDKEQQLRLLSHIPFLLCNLVSSIFRGCTCDCSPELLHSVQFCSNGWSSECNGAEISSALLPSSSVCKK</sequence>
<dbReference type="AlphaFoldDB" id="A0A8T3B284"/>
<dbReference type="SMR" id="A0A8T3B284"/>
<proteinExistence type="predicted"/>
<dbReference type="InterPro" id="IPR000504">
    <property type="entry name" value="RRM_dom"/>
</dbReference>
<dbReference type="PROSITE" id="PS50102">
    <property type="entry name" value="RRM"/>
    <property type="match status" value="1"/>
</dbReference>
<comment type="caution">
    <text evidence="4">The sequence shown here is derived from an EMBL/GenBank/DDBJ whole genome shotgun (WGS) entry which is preliminary data.</text>
</comment>
<keyword evidence="1 2" id="KW-0694">RNA-binding</keyword>
<dbReference type="SMART" id="SM00360">
    <property type="entry name" value="RRM"/>
    <property type="match status" value="1"/>
</dbReference>
<evidence type="ECO:0000313" key="4">
    <source>
        <dbReference type="EMBL" id="KAI0502460.1"/>
    </source>
</evidence>
<dbReference type="PANTHER" id="PTHR11176:SF57">
    <property type="entry name" value="PROTEIN BOULE"/>
    <property type="match status" value="1"/>
</dbReference>
<dbReference type="SUPFAM" id="SSF54928">
    <property type="entry name" value="RNA-binding domain, RBD"/>
    <property type="match status" value="1"/>
</dbReference>
<evidence type="ECO:0000256" key="1">
    <source>
        <dbReference type="ARBA" id="ARBA00022884"/>
    </source>
</evidence>
<keyword evidence="5" id="KW-1185">Reference proteome</keyword>
<feature type="domain" description="RRM" evidence="3">
    <location>
        <begin position="35"/>
        <end position="112"/>
    </location>
</feature>
<evidence type="ECO:0000256" key="2">
    <source>
        <dbReference type="PROSITE-ProRule" id="PRU00176"/>
    </source>
</evidence>
<protein>
    <recommendedName>
        <fullName evidence="3">RRM domain-containing protein</fullName>
    </recommendedName>
</protein>
<gene>
    <name evidence="4" type="ORF">KFK09_017413</name>
</gene>
<dbReference type="Proteomes" id="UP000829196">
    <property type="component" value="Unassembled WGS sequence"/>
</dbReference>
<dbReference type="OrthoDB" id="439808at2759"/>
<reference evidence="4" key="1">
    <citation type="journal article" date="2022" name="Front. Genet.">
        <title>Chromosome-Scale Assembly of the Dendrobium nobile Genome Provides Insights Into the Molecular Mechanism of the Biosynthesis of the Medicinal Active Ingredient of Dendrobium.</title>
        <authorList>
            <person name="Xu Q."/>
            <person name="Niu S.-C."/>
            <person name="Li K.-L."/>
            <person name="Zheng P.-J."/>
            <person name="Zhang X.-J."/>
            <person name="Jia Y."/>
            <person name="Liu Y."/>
            <person name="Niu Y.-X."/>
            <person name="Yu L.-H."/>
            <person name="Chen D.-F."/>
            <person name="Zhang G.-Q."/>
        </authorList>
    </citation>
    <scope>NUCLEOTIDE SEQUENCE</scope>
    <source>
        <tissue evidence="4">Leaf</tissue>
    </source>
</reference>
<dbReference type="Gene3D" id="3.30.70.330">
    <property type="match status" value="1"/>
</dbReference>
<evidence type="ECO:0000313" key="5">
    <source>
        <dbReference type="Proteomes" id="UP000829196"/>
    </source>
</evidence>
<name>A0A8T3B284_DENNO</name>
<dbReference type="CDD" id="cd12384">
    <property type="entry name" value="RRM_RBM24_RBM38_like"/>
    <property type="match status" value="1"/>
</dbReference>
<dbReference type="PANTHER" id="PTHR11176">
    <property type="entry name" value="BOULE-RELATED"/>
    <property type="match status" value="1"/>
</dbReference>
<evidence type="ECO:0000259" key="3">
    <source>
        <dbReference type="PROSITE" id="PS50102"/>
    </source>
</evidence>
<dbReference type="EMBL" id="JAGYWB010000012">
    <property type="protein sequence ID" value="KAI0502460.1"/>
    <property type="molecule type" value="Genomic_DNA"/>
</dbReference>
<accession>A0A8T3B284</accession>
<organism evidence="4 5">
    <name type="scientific">Dendrobium nobile</name>
    <name type="common">Orchid</name>
    <dbReference type="NCBI Taxonomy" id="94219"/>
    <lineage>
        <taxon>Eukaryota</taxon>
        <taxon>Viridiplantae</taxon>
        <taxon>Streptophyta</taxon>
        <taxon>Embryophyta</taxon>
        <taxon>Tracheophyta</taxon>
        <taxon>Spermatophyta</taxon>
        <taxon>Magnoliopsida</taxon>
        <taxon>Liliopsida</taxon>
        <taxon>Asparagales</taxon>
        <taxon>Orchidaceae</taxon>
        <taxon>Epidendroideae</taxon>
        <taxon>Malaxideae</taxon>
        <taxon>Dendrobiinae</taxon>
        <taxon>Dendrobium</taxon>
    </lineage>
</organism>
<dbReference type="GO" id="GO:0003723">
    <property type="term" value="F:RNA binding"/>
    <property type="evidence" value="ECO:0007669"/>
    <property type="project" value="UniProtKB-UniRule"/>
</dbReference>
<dbReference type="InterPro" id="IPR012677">
    <property type="entry name" value="Nucleotide-bd_a/b_plait_sf"/>
</dbReference>
<dbReference type="Pfam" id="PF00076">
    <property type="entry name" value="RRM_1"/>
    <property type="match status" value="1"/>
</dbReference>